<organism evidence="2 3">
    <name type="scientific">Halarchaeum salinum</name>
    <dbReference type="NCBI Taxonomy" id="489912"/>
    <lineage>
        <taxon>Archaea</taxon>
        <taxon>Methanobacteriati</taxon>
        <taxon>Methanobacteriota</taxon>
        <taxon>Stenosarchaea group</taxon>
        <taxon>Halobacteria</taxon>
        <taxon>Halobacteriales</taxon>
        <taxon>Halobacteriaceae</taxon>
    </lineage>
</organism>
<dbReference type="Proteomes" id="UP001500837">
    <property type="component" value="Unassembled WGS sequence"/>
</dbReference>
<comment type="caution">
    <text evidence="2">The sequence shown here is derived from an EMBL/GenBank/DDBJ whole genome shotgun (WGS) entry which is preliminary data.</text>
</comment>
<protein>
    <recommendedName>
        <fullName evidence="4">Preprotein translocase subunit SecE</fullName>
    </recommendedName>
</protein>
<dbReference type="EMBL" id="BAAABL010000034">
    <property type="protein sequence ID" value="GAA0296278.1"/>
    <property type="molecule type" value="Genomic_DNA"/>
</dbReference>
<gene>
    <name evidence="2" type="ORF">GCM10009066_08460</name>
</gene>
<accession>A0AAV3S6R8</accession>
<evidence type="ECO:0000313" key="2">
    <source>
        <dbReference type="EMBL" id="GAA0296278.1"/>
    </source>
</evidence>
<keyword evidence="1" id="KW-1133">Transmembrane helix</keyword>
<keyword evidence="1" id="KW-0812">Transmembrane</keyword>
<name>A0AAV3S6R8_9EURY</name>
<keyword evidence="1" id="KW-0472">Membrane</keyword>
<dbReference type="AlphaFoldDB" id="A0AAV3S6R8"/>
<evidence type="ECO:0008006" key="4">
    <source>
        <dbReference type="Google" id="ProtNLM"/>
    </source>
</evidence>
<reference evidence="2 3" key="1">
    <citation type="journal article" date="2019" name="Int. J. Syst. Evol. Microbiol.">
        <title>The Global Catalogue of Microorganisms (GCM) 10K type strain sequencing project: providing services to taxonomists for standard genome sequencing and annotation.</title>
        <authorList>
            <consortium name="The Broad Institute Genomics Platform"/>
            <consortium name="The Broad Institute Genome Sequencing Center for Infectious Disease"/>
            <person name="Wu L."/>
            <person name="Ma J."/>
        </authorList>
    </citation>
    <scope>NUCLEOTIDE SEQUENCE [LARGE SCALE GENOMIC DNA]</scope>
    <source>
        <strain evidence="2 3">JCM 16330</strain>
    </source>
</reference>
<keyword evidence="3" id="KW-1185">Reference proteome</keyword>
<evidence type="ECO:0000313" key="3">
    <source>
        <dbReference type="Proteomes" id="UP001500837"/>
    </source>
</evidence>
<evidence type="ECO:0000256" key="1">
    <source>
        <dbReference type="SAM" id="Phobius"/>
    </source>
</evidence>
<proteinExistence type="predicted"/>
<sequence length="61" mass="6672">MGRPTDRLISHKEFPAGGRVPNTMTPIEWAVVLVVALVIVAAVLYLVDNETLLELVTEVVD</sequence>
<feature type="transmembrane region" description="Helical" evidence="1">
    <location>
        <begin position="29"/>
        <end position="47"/>
    </location>
</feature>